<keyword evidence="6 11" id="KW-0812">Transmembrane</keyword>
<organism evidence="12 13">
    <name type="scientific">Candidatus Sediminicultor quintus</name>
    <dbReference type="NCBI Taxonomy" id="1797291"/>
    <lineage>
        <taxon>Bacteria</taxon>
        <taxon>Pseudomonadati</taxon>
        <taxon>Atribacterota</taxon>
        <taxon>Candidatus Phoenicimicrobiia</taxon>
        <taxon>Candidatus Pheonicimicrobiales</taxon>
        <taxon>Candidatus Phoenicimicrobiaceae</taxon>
        <taxon>Candidatus Sediminicultor</taxon>
    </lineage>
</organism>
<feature type="transmembrane region" description="Helical" evidence="11">
    <location>
        <begin position="290"/>
        <end position="308"/>
    </location>
</feature>
<sequence>MAESNNDSLFNLNKIGESKTLGFLGKNWAFLFLVIMLILFSFLGKNFFSLNNFNNIILGISSLLLLASGEAFVIISGGIDLSIGFVMGFVCVTSSIIMRDLNAAGYSPFFSILTGSLAGLLLGLIPGIINGYLVAKLRVPPFIATLGMWGIANGLAWRLSEGFPIGFLPLQVRDIGNAYIAYFSPKKGFSFFIKPELTERKDILSLLKIIPIPILWITFVLVIFAFILSRTKFGQHTYAIGGKVDAAIRAGINVPLHLIKIYVISSFFAATAGVLLVFKLNMGVHTQYTSSYELFAIAAVVIGGASLTGGKGTIWGTVIGVLLIGTLDNGLMMMGLPIFYRYIATGCILIIAVLIDQFFPELVYKE</sequence>
<evidence type="ECO:0000256" key="6">
    <source>
        <dbReference type="ARBA" id="ARBA00022692"/>
    </source>
</evidence>
<dbReference type="Pfam" id="PF02653">
    <property type="entry name" value="BPD_transp_2"/>
    <property type="match status" value="1"/>
</dbReference>
<evidence type="ECO:0000256" key="1">
    <source>
        <dbReference type="ARBA" id="ARBA00004651"/>
    </source>
</evidence>
<comment type="caution">
    <text evidence="12">The sequence shown here is derived from an EMBL/GenBank/DDBJ whole genome shotgun (WGS) entry which is preliminary data.</text>
</comment>
<evidence type="ECO:0000256" key="2">
    <source>
        <dbReference type="ARBA" id="ARBA00011262"/>
    </source>
</evidence>
<evidence type="ECO:0000313" key="13">
    <source>
        <dbReference type="Proteomes" id="UP000177701"/>
    </source>
</evidence>
<comment type="subunit">
    <text evidence="2">The complex is composed of two ATP-binding proteins (LsrA), two transmembrane proteins (LsrC and LsrD) and a solute-binding protein (LsrB).</text>
</comment>
<keyword evidence="3" id="KW-0813">Transport</keyword>
<feature type="transmembrane region" description="Helical" evidence="11">
    <location>
        <begin position="314"/>
        <end position="332"/>
    </location>
</feature>
<evidence type="ECO:0000256" key="11">
    <source>
        <dbReference type="SAM" id="Phobius"/>
    </source>
</evidence>
<feature type="transmembrane region" description="Helical" evidence="11">
    <location>
        <begin position="28"/>
        <end position="44"/>
    </location>
</feature>
<comment type="subcellular location">
    <subcellularLocation>
        <location evidence="1">Cell membrane</location>
        <topology evidence="1">Multi-pass membrane protein</topology>
    </subcellularLocation>
</comment>
<evidence type="ECO:0000256" key="9">
    <source>
        <dbReference type="ARBA" id="ARBA00025439"/>
    </source>
</evidence>
<dbReference type="Proteomes" id="UP000177701">
    <property type="component" value="Unassembled WGS sequence"/>
</dbReference>
<proteinExistence type="predicted"/>
<reference evidence="12 13" key="1">
    <citation type="journal article" date="2016" name="Nat. Commun.">
        <title>Thousands of microbial genomes shed light on interconnected biogeochemical processes in an aquifer system.</title>
        <authorList>
            <person name="Anantharaman K."/>
            <person name="Brown C.T."/>
            <person name="Hug L.A."/>
            <person name="Sharon I."/>
            <person name="Castelle C.J."/>
            <person name="Probst A.J."/>
            <person name="Thomas B.C."/>
            <person name="Singh A."/>
            <person name="Wilkins M.J."/>
            <person name="Karaoz U."/>
            <person name="Brodie E.L."/>
            <person name="Williams K.H."/>
            <person name="Hubbard S.S."/>
            <person name="Banfield J.F."/>
        </authorList>
    </citation>
    <scope>NUCLEOTIDE SEQUENCE [LARGE SCALE GENOMIC DNA]</scope>
</reference>
<dbReference type="GO" id="GO:0005886">
    <property type="term" value="C:plasma membrane"/>
    <property type="evidence" value="ECO:0007669"/>
    <property type="project" value="UniProtKB-SubCell"/>
</dbReference>
<feature type="transmembrane region" description="Helical" evidence="11">
    <location>
        <begin position="209"/>
        <end position="228"/>
    </location>
</feature>
<protein>
    <recommendedName>
        <fullName evidence="10">Autoinducer 2 import system permease protein LsrD</fullName>
    </recommendedName>
</protein>
<evidence type="ECO:0000256" key="5">
    <source>
        <dbReference type="ARBA" id="ARBA00022519"/>
    </source>
</evidence>
<name>A0A1F5A6T6_9BACT</name>
<keyword evidence="7 11" id="KW-1133">Transmembrane helix</keyword>
<evidence type="ECO:0000256" key="7">
    <source>
        <dbReference type="ARBA" id="ARBA00022989"/>
    </source>
</evidence>
<dbReference type="EMBL" id="MEYH01000088">
    <property type="protein sequence ID" value="OGD14293.1"/>
    <property type="molecule type" value="Genomic_DNA"/>
</dbReference>
<dbReference type="AlphaFoldDB" id="A0A1F5A6T6"/>
<accession>A0A1F5A6T6</accession>
<keyword evidence="5" id="KW-0997">Cell inner membrane</keyword>
<gene>
    <name evidence="12" type="ORF">A2V47_03610</name>
</gene>
<dbReference type="STRING" id="1797291.A2V47_03610"/>
<feature type="transmembrane region" description="Helical" evidence="11">
    <location>
        <begin position="56"/>
        <end position="75"/>
    </location>
</feature>
<comment type="function">
    <text evidence="9">Part of the ABC transporter complex LsrABCD involved in autoinducer 2 (AI-2) import. Probably responsible for the translocation of the substrate across the membrane.</text>
</comment>
<feature type="transmembrane region" description="Helical" evidence="11">
    <location>
        <begin position="110"/>
        <end position="133"/>
    </location>
</feature>
<keyword evidence="8 11" id="KW-0472">Membrane</keyword>
<evidence type="ECO:0000256" key="10">
    <source>
        <dbReference type="ARBA" id="ARBA00039381"/>
    </source>
</evidence>
<dbReference type="PANTHER" id="PTHR32196:SF71">
    <property type="entry name" value="AUTOINDUCER 2 IMPORT SYSTEM PERMEASE PROTEIN LSRD"/>
    <property type="match status" value="1"/>
</dbReference>
<evidence type="ECO:0000256" key="8">
    <source>
        <dbReference type="ARBA" id="ARBA00023136"/>
    </source>
</evidence>
<dbReference type="PANTHER" id="PTHR32196">
    <property type="entry name" value="ABC TRANSPORTER PERMEASE PROTEIN YPHD-RELATED-RELATED"/>
    <property type="match status" value="1"/>
</dbReference>
<dbReference type="GO" id="GO:0022857">
    <property type="term" value="F:transmembrane transporter activity"/>
    <property type="evidence" value="ECO:0007669"/>
    <property type="project" value="InterPro"/>
</dbReference>
<keyword evidence="4" id="KW-1003">Cell membrane</keyword>
<dbReference type="InterPro" id="IPR001851">
    <property type="entry name" value="ABC_transp_permease"/>
</dbReference>
<evidence type="ECO:0000256" key="4">
    <source>
        <dbReference type="ARBA" id="ARBA00022475"/>
    </source>
</evidence>
<feature type="transmembrane region" description="Helical" evidence="11">
    <location>
        <begin position="259"/>
        <end position="278"/>
    </location>
</feature>
<evidence type="ECO:0000256" key="3">
    <source>
        <dbReference type="ARBA" id="ARBA00022448"/>
    </source>
</evidence>
<dbReference type="CDD" id="cd06579">
    <property type="entry name" value="TM_PBP1_transp_AraH_like"/>
    <property type="match status" value="1"/>
</dbReference>
<evidence type="ECO:0000313" key="12">
    <source>
        <dbReference type="EMBL" id="OGD14293.1"/>
    </source>
</evidence>
<feature type="transmembrane region" description="Helical" evidence="11">
    <location>
        <begin position="339"/>
        <end position="359"/>
    </location>
</feature>